<dbReference type="AlphaFoldDB" id="D7A042"/>
<feature type="region of interest" description="Disordered" evidence="1">
    <location>
        <begin position="152"/>
        <end position="203"/>
    </location>
</feature>
<dbReference type="SUPFAM" id="SSF52172">
    <property type="entry name" value="CheY-like"/>
    <property type="match status" value="1"/>
</dbReference>
<feature type="compositionally biased region" description="Polar residues" evidence="1">
    <location>
        <begin position="152"/>
        <end position="163"/>
    </location>
</feature>
<dbReference type="eggNOG" id="COG2197">
    <property type="taxonomic scope" value="Bacteria"/>
</dbReference>
<gene>
    <name evidence="2" type="ordered locus">Snov_2005</name>
</gene>
<accession>D7A042</accession>
<dbReference type="STRING" id="639283.Snov_2005"/>
<dbReference type="Proteomes" id="UP000006633">
    <property type="component" value="Chromosome"/>
</dbReference>
<evidence type="ECO:0000313" key="3">
    <source>
        <dbReference type="Proteomes" id="UP000006633"/>
    </source>
</evidence>
<protein>
    <submittedName>
        <fullName evidence="2">Response regulator receiver protein</fullName>
    </submittedName>
</protein>
<dbReference type="InterPro" id="IPR011006">
    <property type="entry name" value="CheY-like_superfamily"/>
</dbReference>
<dbReference type="OrthoDB" id="8455702at2"/>
<proteinExistence type="predicted"/>
<keyword evidence="3" id="KW-1185">Reference proteome</keyword>
<evidence type="ECO:0000313" key="2">
    <source>
        <dbReference type="EMBL" id="ADH89303.1"/>
    </source>
</evidence>
<dbReference type="Gene3D" id="3.40.50.2300">
    <property type="match status" value="1"/>
</dbReference>
<sequence>MGAILPDMVIKELDPRVLIVDSLALRGLGIKGLLRQWAQERGVELDFWDPTASLDPDLPAFTYRLGILSLGHMSIGDRTALGWLAHLRRTHPNTPIVVWSDLPALHEALHAIQHGVQGFVPTVTTPQLAMQALTFIMSGGTYFPPEALIETSLSEEQQPSPDISRSKPDGPNGYGGAHEDLQNGAPDAFGRGGAGPLASRRPAGRASMRVARLRVAVVSRRVFSMAIGRDLAL</sequence>
<reference evidence="2 3" key="1">
    <citation type="journal article" date="2012" name="Stand. Genomic Sci.">
        <title>Complete genome sequence of the facultatively chemolithoautotrophic and methylotrophic alpha Proteobacterium Starkeya novella type strain (ATCC 8093(T)).</title>
        <authorList>
            <person name="Kappler U."/>
            <person name="Davenport K."/>
            <person name="Beatson S."/>
            <person name="Lucas S."/>
            <person name="Lapidus A."/>
            <person name="Copeland A."/>
            <person name="Berry K.W."/>
            <person name="Glavina Del Rio T."/>
            <person name="Hammon N."/>
            <person name="Dalin E."/>
            <person name="Tice H."/>
            <person name="Pitluck S."/>
            <person name="Richardson P."/>
            <person name="Bruce D."/>
            <person name="Goodwin L.A."/>
            <person name="Han C."/>
            <person name="Tapia R."/>
            <person name="Detter J.C."/>
            <person name="Chang Y.J."/>
            <person name="Jeffries C.D."/>
            <person name="Land M."/>
            <person name="Hauser L."/>
            <person name="Kyrpides N.C."/>
            <person name="Goker M."/>
            <person name="Ivanova N."/>
            <person name="Klenk H.P."/>
            <person name="Woyke T."/>
        </authorList>
    </citation>
    <scope>NUCLEOTIDE SEQUENCE [LARGE SCALE GENOMIC DNA]</scope>
    <source>
        <strain evidence="3">ATCC 8093 / DSM 506 / JCM 20403 / CCM 1077 / IAM 12100 / NBRC 12443 / NCIMB 10456</strain>
    </source>
</reference>
<evidence type="ECO:0000256" key="1">
    <source>
        <dbReference type="SAM" id="MobiDB-lite"/>
    </source>
</evidence>
<organism evidence="2 3">
    <name type="scientific">Ancylobacter novellus (strain ATCC 8093 / DSM 506 / JCM 20403 / CCM 1077 / IAM 12100 / NBRC 12443 / NCIMB 10456)</name>
    <name type="common">Starkeya novella</name>
    <dbReference type="NCBI Taxonomy" id="639283"/>
    <lineage>
        <taxon>Bacteria</taxon>
        <taxon>Pseudomonadati</taxon>
        <taxon>Pseudomonadota</taxon>
        <taxon>Alphaproteobacteria</taxon>
        <taxon>Hyphomicrobiales</taxon>
        <taxon>Xanthobacteraceae</taxon>
        <taxon>Ancylobacter</taxon>
    </lineage>
</organism>
<dbReference type="KEGG" id="sno:Snov_2005"/>
<dbReference type="EMBL" id="CP002026">
    <property type="protein sequence ID" value="ADH89303.1"/>
    <property type="molecule type" value="Genomic_DNA"/>
</dbReference>
<dbReference type="RefSeq" id="WP_013166807.1">
    <property type="nucleotide sequence ID" value="NC_014217.1"/>
</dbReference>
<dbReference type="HOGENOM" id="CLU_1189324_0_0_5"/>
<name>D7A042_ANCN5</name>